<dbReference type="InterPro" id="IPR042201">
    <property type="entry name" value="FH2_Formin_sf"/>
</dbReference>
<dbReference type="InterPro" id="IPR027643">
    <property type="entry name" value="Formin-like_plant"/>
</dbReference>
<dbReference type="OrthoDB" id="1668162at2759"/>
<dbReference type="EMBL" id="JACXVP010000007">
    <property type="protein sequence ID" value="KAG5596914.1"/>
    <property type="molecule type" value="Genomic_DNA"/>
</dbReference>
<dbReference type="AlphaFoldDB" id="A0A9J5Y9W9"/>
<dbReference type="Proteomes" id="UP000824120">
    <property type="component" value="Chromosome 7"/>
</dbReference>
<evidence type="ECO:0000256" key="1">
    <source>
        <dbReference type="SAM" id="MobiDB-lite"/>
    </source>
</evidence>
<gene>
    <name evidence="2" type="ORF">H5410_038146</name>
</gene>
<evidence type="ECO:0000313" key="2">
    <source>
        <dbReference type="EMBL" id="KAG5596914.1"/>
    </source>
</evidence>
<comment type="caution">
    <text evidence="2">The sequence shown here is derived from an EMBL/GenBank/DDBJ whole genome shotgun (WGS) entry which is preliminary data.</text>
</comment>
<reference evidence="2 3" key="1">
    <citation type="submission" date="2020-09" db="EMBL/GenBank/DDBJ databases">
        <title>De no assembly of potato wild relative species, Solanum commersonii.</title>
        <authorList>
            <person name="Cho K."/>
        </authorList>
    </citation>
    <scope>NUCLEOTIDE SEQUENCE [LARGE SCALE GENOMIC DNA]</scope>
    <source>
        <strain evidence="2">LZ3.2</strain>
        <tissue evidence="2">Leaf</tissue>
    </source>
</reference>
<organism evidence="2 3">
    <name type="scientific">Solanum commersonii</name>
    <name type="common">Commerson's wild potato</name>
    <name type="synonym">Commerson's nightshade</name>
    <dbReference type="NCBI Taxonomy" id="4109"/>
    <lineage>
        <taxon>Eukaryota</taxon>
        <taxon>Viridiplantae</taxon>
        <taxon>Streptophyta</taxon>
        <taxon>Embryophyta</taxon>
        <taxon>Tracheophyta</taxon>
        <taxon>Spermatophyta</taxon>
        <taxon>Magnoliopsida</taxon>
        <taxon>eudicotyledons</taxon>
        <taxon>Gunneridae</taxon>
        <taxon>Pentapetalae</taxon>
        <taxon>asterids</taxon>
        <taxon>lamiids</taxon>
        <taxon>Solanales</taxon>
        <taxon>Solanaceae</taxon>
        <taxon>Solanoideae</taxon>
        <taxon>Solaneae</taxon>
        <taxon>Solanum</taxon>
    </lineage>
</organism>
<accession>A0A9J5Y9W9</accession>
<feature type="region of interest" description="Disordered" evidence="1">
    <location>
        <begin position="145"/>
        <end position="164"/>
    </location>
</feature>
<feature type="compositionally biased region" description="Polar residues" evidence="1">
    <location>
        <begin position="145"/>
        <end position="157"/>
    </location>
</feature>
<protein>
    <submittedName>
        <fullName evidence="2">Uncharacterized protein</fullName>
    </submittedName>
</protein>
<dbReference type="GO" id="GO:0045010">
    <property type="term" value="P:actin nucleation"/>
    <property type="evidence" value="ECO:0007669"/>
    <property type="project" value="InterPro"/>
</dbReference>
<dbReference type="PANTHER" id="PTHR23213">
    <property type="entry name" value="FORMIN-RELATED"/>
    <property type="match status" value="1"/>
</dbReference>
<name>A0A9J5Y9W9_SOLCO</name>
<keyword evidence="3" id="KW-1185">Reference proteome</keyword>
<dbReference type="GO" id="GO:0051015">
    <property type="term" value="F:actin filament binding"/>
    <property type="evidence" value="ECO:0007669"/>
    <property type="project" value="InterPro"/>
</dbReference>
<sequence length="192" mass="21342">MQWLLWHSDVKGTDGKTKLLNFVVQEIIRSEGLRAARRFQEIQSTTGVQTEVLVEDLAQELADYHRNLGLSVVSGLSNELENVRKASLIDGENLNAAVMKSTGDYFHVNSEKDEGLRLFSVVSDFLILLDKACTVVRNSTKLPVQTPTKGALTSPSKESCPESLPDIRKQLFPAIQERQMHDSSSSDERASP</sequence>
<feature type="compositionally biased region" description="Basic and acidic residues" evidence="1">
    <location>
        <begin position="178"/>
        <end position="192"/>
    </location>
</feature>
<feature type="region of interest" description="Disordered" evidence="1">
    <location>
        <begin position="172"/>
        <end position="192"/>
    </location>
</feature>
<dbReference type="SUPFAM" id="SSF101447">
    <property type="entry name" value="Formin homology 2 domain (FH2 domain)"/>
    <property type="match status" value="1"/>
</dbReference>
<evidence type="ECO:0000313" key="3">
    <source>
        <dbReference type="Proteomes" id="UP000824120"/>
    </source>
</evidence>
<dbReference type="Gene3D" id="1.20.58.2220">
    <property type="entry name" value="Formin, FH2 domain"/>
    <property type="match status" value="1"/>
</dbReference>
<dbReference type="PANTHER" id="PTHR23213:SF351">
    <property type="entry name" value="FORMIN-LIKE PROTEIN"/>
    <property type="match status" value="1"/>
</dbReference>
<proteinExistence type="predicted"/>